<comment type="caution">
    <text evidence="1">The sequence shown here is derived from an EMBL/GenBank/DDBJ whole genome shotgun (WGS) entry which is preliminary data.</text>
</comment>
<dbReference type="Proteomes" id="UP000616151">
    <property type="component" value="Unassembled WGS sequence"/>
</dbReference>
<organism evidence="1 2">
    <name type="scientific">Taklimakanibacter albus</name>
    <dbReference type="NCBI Taxonomy" id="2800327"/>
    <lineage>
        <taxon>Bacteria</taxon>
        <taxon>Pseudomonadati</taxon>
        <taxon>Pseudomonadota</taxon>
        <taxon>Alphaproteobacteria</taxon>
        <taxon>Hyphomicrobiales</taxon>
        <taxon>Aestuariivirgaceae</taxon>
        <taxon>Taklimakanibacter</taxon>
    </lineage>
</organism>
<sequence length="620" mass="67984">MPMGNICSMMLHFGMDGMAETDDYYSDTATSADIDLLLSNIGKLANVAFFIWNEENGLPLYISRQLAKFYRLSMPEFMARFPNNELIAANMVGDDGARYLAASGTGNYEVEFRIHRADGTIGFAREMGENIFDAHTKRVLRSAGAVVDLTAMKEAEQALKEALRYQTATGEILNVISRSPTDIQPVLEVLTKSAASLCAADESVIYLRSGEEYHAHAAFGAAPGFLEFLKANPRKHGQKSLVPRVIGSKAVEHIPDLTLDKDYEFPELSQFTDQRAMLGVPILRDGQVEGVFVLSRRVPGLFADRQVELMETLAGQALIAMENARLFKALQHRTEELSRSLEDLRAAQDRLVQTEKLASLGQLTAGIAHEIKNPLNFVNNFSALSIELVDELNELLAKSPLDGKLREEASELTGLLNGNLGKVVQHGRRADSIVKNMLLHSRQGSGEHRSVNVNAVVEESLNLAYHGARAERKDFNVTLDRHFDPEAGEVDLYPQEITRVLLNLLSNGFYATKARAAQASGDYDPVLSASTKNLGHAVEITIRDNGIGIPPEVKDKMFNPFFTTKPAGEGTGLGLSLSHDIIVKQHAGTIEVDTEPGRFTQFRIVLPRNAATLGKKGGPA</sequence>
<reference evidence="1" key="1">
    <citation type="submission" date="2021-01" db="EMBL/GenBank/DDBJ databases">
        <authorList>
            <person name="Sun Q."/>
        </authorList>
    </citation>
    <scope>NUCLEOTIDE SEQUENCE</scope>
    <source>
        <strain evidence="1">YIM B02566</strain>
    </source>
</reference>
<keyword evidence="2" id="KW-1185">Reference proteome</keyword>
<evidence type="ECO:0000313" key="2">
    <source>
        <dbReference type="Proteomes" id="UP000616151"/>
    </source>
</evidence>
<dbReference type="EMBL" id="JAENHL010000006">
    <property type="protein sequence ID" value="MBK1865977.1"/>
    <property type="molecule type" value="Genomic_DNA"/>
</dbReference>
<protein>
    <submittedName>
        <fullName evidence="1">GAF domain-containing protein</fullName>
    </submittedName>
</protein>
<name>A0ACC5QZY2_9HYPH</name>
<evidence type="ECO:0000313" key="1">
    <source>
        <dbReference type="EMBL" id="MBK1865977.1"/>
    </source>
</evidence>
<accession>A0ACC5QZY2</accession>
<gene>
    <name evidence="1" type="ORF">JHL16_06400</name>
</gene>
<proteinExistence type="predicted"/>